<keyword evidence="1" id="KW-0732">Signal</keyword>
<protein>
    <submittedName>
        <fullName evidence="2">Uncharacterized protein</fullName>
    </submittedName>
</protein>
<evidence type="ECO:0000256" key="1">
    <source>
        <dbReference type="SAM" id="SignalP"/>
    </source>
</evidence>
<evidence type="ECO:0000313" key="2">
    <source>
        <dbReference type="EMBL" id="GGD26356.1"/>
    </source>
</evidence>
<organism evidence="2 3">
    <name type="scientific">Sinisalibacter lacisalsi</name>
    <dbReference type="NCBI Taxonomy" id="1526570"/>
    <lineage>
        <taxon>Bacteria</taxon>
        <taxon>Pseudomonadati</taxon>
        <taxon>Pseudomonadota</taxon>
        <taxon>Alphaproteobacteria</taxon>
        <taxon>Rhodobacterales</taxon>
        <taxon>Roseobacteraceae</taxon>
        <taxon>Sinisalibacter</taxon>
    </lineage>
</organism>
<accession>A0ABQ1QFV0</accession>
<name>A0ABQ1QFV0_9RHOB</name>
<proteinExistence type="predicted"/>
<dbReference type="RefSeq" id="WP_188526347.1">
    <property type="nucleotide sequence ID" value="NZ_BMGI01000001.1"/>
</dbReference>
<feature type="signal peptide" evidence="1">
    <location>
        <begin position="1"/>
        <end position="19"/>
    </location>
</feature>
<reference evidence="3" key="1">
    <citation type="journal article" date="2019" name="Int. J. Syst. Evol. Microbiol.">
        <title>The Global Catalogue of Microorganisms (GCM) 10K type strain sequencing project: providing services to taxonomists for standard genome sequencing and annotation.</title>
        <authorList>
            <consortium name="The Broad Institute Genomics Platform"/>
            <consortium name="The Broad Institute Genome Sequencing Center for Infectious Disease"/>
            <person name="Wu L."/>
            <person name="Ma J."/>
        </authorList>
    </citation>
    <scope>NUCLEOTIDE SEQUENCE [LARGE SCALE GENOMIC DNA]</scope>
    <source>
        <strain evidence="3">CGMCC 1.12922</strain>
    </source>
</reference>
<gene>
    <name evidence="2" type="ORF">GCM10011358_08470</name>
</gene>
<comment type="caution">
    <text evidence="2">The sequence shown here is derived from an EMBL/GenBank/DDBJ whole genome shotgun (WGS) entry which is preliminary data.</text>
</comment>
<dbReference type="Proteomes" id="UP000617355">
    <property type="component" value="Unassembled WGS sequence"/>
</dbReference>
<dbReference type="EMBL" id="BMGI01000001">
    <property type="protein sequence ID" value="GGD26356.1"/>
    <property type="molecule type" value="Genomic_DNA"/>
</dbReference>
<sequence length="235" mass="24652">MRLPLFLALAALLPGAVFAEQAMCEYRHPDRPSWDFFAACTVDEATQNGVVTLRASVMNGSRFTIEAAADGLADAKVNGLAAIRLDREDARCYRTEAEAELVCLHPRDAAPAAGPAPAPEAANADIGFGGGQAGFCLLTAREGGVEVLTEYGACVKRENCVASDAGGTTCLTDYDWKSGRLSEMARAEGWQTLDGATVEAGEQGCFTDARGGVRFCFSPRAMTAAAHPVLATVSP</sequence>
<evidence type="ECO:0000313" key="3">
    <source>
        <dbReference type="Proteomes" id="UP000617355"/>
    </source>
</evidence>
<feature type="chain" id="PRO_5046179909" evidence="1">
    <location>
        <begin position="20"/>
        <end position="235"/>
    </location>
</feature>
<keyword evidence="3" id="KW-1185">Reference proteome</keyword>